<reference evidence="3 4" key="1">
    <citation type="submission" date="2021-05" db="EMBL/GenBank/DDBJ databases">
        <title>Novel species in genus Cellulomonas.</title>
        <authorList>
            <person name="Zhang G."/>
        </authorList>
    </citation>
    <scope>NUCLEOTIDE SEQUENCE [LARGE SCALE GENOMIC DNA]</scope>
    <source>
        <strain evidence="4">zg-ZUI157</strain>
    </source>
</reference>
<dbReference type="Pfam" id="PF00300">
    <property type="entry name" value="His_Phos_1"/>
    <property type="match status" value="1"/>
</dbReference>
<sequence>MWPSLQSVYLARHGQTEWNVQHRWQGQLDSPLTDLGRVQAQTVASLVADEPVDAVFCSPQGRAAATAQVCGDRLGLPVTPLDELAELHHGSMAGMTLPEMEHAFPGELARRGEDKYRWQFPGGESYEDAVPRAAQALARVASSGAQHPLLVSHEMIGRLLLHHLRRVDIATALAGSHPQGVVYRVQVATGTLTTLGEPASLPPR</sequence>
<evidence type="ECO:0000313" key="4">
    <source>
        <dbReference type="Proteomes" id="UP000679335"/>
    </source>
</evidence>
<dbReference type="Gene3D" id="3.40.50.1240">
    <property type="entry name" value="Phosphoglycerate mutase-like"/>
    <property type="match status" value="1"/>
</dbReference>
<dbReference type="RefSeq" id="WP_208197018.1">
    <property type="nucleotide sequence ID" value="NZ_CP076023.1"/>
</dbReference>
<dbReference type="CDD" id="cd07067">
    <property type="entry name" value="HP_PGM_like"/>
    <property type="match status" value="1"/>
</dbReference>
<evidence type="ECO:0000313" key="3">
    <source>
        <dbReference type="EMBL" id="QWC16455.1"/>
    </source>
</evidence>
<dbReference type="SUPFAM" id="SSF53254">
    <property type="entry name" value="Phosphoglycerate mutase-like"/>
    <property type="match status" value="1"/>
</dbReference>
<organism evidence="3 4">
    <name type="scientific">Cellulomonas dongxiuzhuiae</name>
    <dbReference type="NCBI Taxonomy" id="2819979"/>
    <lineage>
        <taxon>Bacteria</taxon>
        <taxon>Bacillati</taxon>
        <taxon>Actinomycetota</taxon>
        <taxon>Actinomycetes</taxon>
        <taxon>Micrococcales</taxon>
        <taxon>Cellulomonadaceae</taxon>
        <taxon>Cellulomonas</taxon>
    </lineage>
</organism>
<dbReference type="EMBL" id="CP076023">
    <property type="protein sequence ID" value="QWC16455.1"/>
    <property type="molecule type" value="Genomic_DNA"/>
</dbReference>
<keyword evidence="2" id="KW-0413">Isomerase</keyword>
<gene>
    <name evidence="3" type="ORF">KKR89_01900</name>
</gene>
<proteinExistence type="predicted"/>
<name>A0ABX8GKC3_9CELL</name>
<evidence type="ECO:0000256" key="2">
    <source>
        <dbReference type="ARBA" id="ARBA00023235"/>
    </source>
</evidence>
<dbReference type="PROSITE" id="PS00175">
    <property type="entry name" value="PG_MUTASE"/>
    <property type="match status" value="1"/>
</dbReference>
<keyword evidence="4" id="KW-1185">Reference proteome</keyword>
<keyword evidence="1" id="KW-0324">Glycolysis</keyword>
<dbReference type="InterPro" id="IPR050275">
    <property type="entry name" value="PGM_Phosphatase"/>
</dbReference>
<dbReference type="InterPro" id="IPR001345">
    <property type="entry name" value="PG/BPGM_mutase_AS"/>
</dbReference>
<dbReference type="SMART" id="SM00855">
    <property type="entry name" value="PGAM"/>
    <property type="match status" value="1"/>
</dbReference>
<evidence type="ECO:0000256" key="1">
    <source>
        <dbReference type="ARBA" id="ARBA00023152"/>
    </source>
</evidence>
<accession>A0ABX8GKC3</accession>
<dbReference type="InterPro" id="IPR013078">
    <property type="entry name" value="His_Pase_superF_clade-1"/>
</dbReference>
<dbReference type="Proteomes" id="UP000679335">
    <property type="component" value="Chromosome"/>
</dbReference>
<dbReference type="PANTHER" id="PTHR48100">
    <property type="entry name" value="BROAD-SPECIFICITY PHOSPHATASE YOR283W-RELATED"/>
    <property type="match status" value="1"/>
</dbReference>
<dbReference type="InterPro" id="IPR029033">
    <property type="entry name" value="His_PPase_superfam"/>
</dbReference>
<dbReference type="PANTHER" id="PTHR48100:SF1">
    <property type="entry name" value="HISTIDINE PHOSPHATASE FAMILY PROTEIN-RELATED"/>
    <property type="match status" value="1"/>
</dbReference>
<protein>
    <submittedName>
        <fullName evidence="3">Histidine phosphatase family protein</fullName>
    </submittedName>
</protein>